<reference evidence="1 2" key="1">
    <citation type="submission" date="2018-10" db="EMBL/GenBank/DDBJ databases">
        <title>GWAS and RNA-Seq identify cryptic mechanisms of antimicrobial resistance in Acinetobacter baumannii.</title>
        <authorList>
            <person name="Sahl J.W."/>
        </authorList>
    </citation>
    <scope>NUCLEOTIDE SEQUENCE [LARGE SCALE GENOMIC DNA]</scope>
    <source>
        <strain evidence="1 2">TG41884</strain>
    </source>
</reference>
<sequence length="111" mass="12388">MKMTEREAFIAYLKTKGILKIDWNCLGVITNVVKEAGCALGYNDLELMQEVWEAKAQAVPEGYCLVPKEIPDNVVSCLENSGYHWGDMTRDHYAPIYSLMVEVASESGAEP</sequence>
<proteinExistence type="predicted"/>
<evidence type="ECO:0000313" key="2">
    <source>
        <dbReference type="Proteomes" id="UP000271320"/>
    </source>
</evidence>
<organism evidence="1 2">
    <name type="scientific">Acinetobacter pittii</name>
    <name type="common">Acinetobacter genomosp. 3</name>
    <dbReference type="NCBI Taxonomy" id="48296"/>
    <lineage>
        <taxon>Bacteria</taxon>
        <taxon>Pseudomonadati</taxon>
        <taxon>Pseudomonadota</taxon>
        <taxon>Gammaproteobacteria</taxon>
        <taxon>Moraxellales</taxon>
        <taxon>Moraxellaceae</taxon>
        <taxon>Acinetobacter</taxon>
        <taxon>Acinetobacter calcoaceticus/baumannii complex</taxon>
    </lineage>
</organism>
<comment type="caution">
    <text evidence="1">The sequence shown here is derived from an EMBL/GenBank/DDBJ whole genome shotgun (WGS) entry which is preliminary data.</text>
</comment>
<evidence type="ECO:0000313" key="1">
    <source>
        <dbReference type="EMBL" id="RSO57842.1"/>
    </source>
</evidence>
<accession>A0A3R9QGZ5</accession>
<name>A0A3R9QGZ5_ACIPI</name>
<gene>
    <name evidence="1" type="ORF">EA752_14575</name>
</gene>
<dbReference type="EMBL" id="RFEW01000012">
    <property type="protein sequence ID" value="RSO57842.1"/>
    <property type="molecule type" value="Genomic_DNA"/>
</dbReference>
<dbReference type="Proteomes" id="UP000271320">
    <property type="component" value="Unassembled WGS sequence"/>
</dbReference>
<dbReference type="AlphaFoldDB" id="A0A3R9QGZ5"/>
<protein>
    <submittedName>
        <fullName evidence="1">Uncharacterized protein</fullName>
    </submittedName>
</protein>